<dbReference type="EMBL" id="CAWUFR010000143">
    <property type="protein sequence ID" value="CAK6969804.1"/>
    <property type="molecule type" value="Genomic_DNA"/>
</dbReference>
<evidence type="ECO:0000256" key="11">
    <source>
        <dbReference type="SAM" id="Coils"/>
    </source>
</evidence>
<feature type="coiled-coil region" evidence="11">
    <location>
        <begin position="508"/>
        <end position="542"/>
    </location>
</feature>
<accession>A0AAV1PDQ6</accession>
<evidence type="ECO:0000256" key="9">
    <source>
        <dbReference type="ARBA" id="ARBA00023807"/>
    </source>
</evidence>
<evidence type="ECO:0000256" key="3">
    <source>
        <dbReference type="ARBA" id="ARBA00010774"/>
    </source>
</evidence>
<comment type="cofactor">
    <cofactor evidence="1">
        <name>Mg(2+)</name>
        <dbReference type="ChEBI" id="CHEBI:18420"/>
    </cofactor>
</comment>
<feature type="domain" description="Endonuclease/exonuclease/phosphatase" evidence="13">
    <location>
        <begin position="785"/>
        <end position="1063"/>
    </location>
</feature>
<evidence type="ECO:0000256" key="2">
    <source>
        <dbReference type="ARBA" id="ARBA00004496"/>
    </source>
</evidence>
<keyword evidence="5" id="KW-0479">Metal-binding</keyword>
<keyword evidence="4" id="KW-0963">Cytoplasm</keyword>
<dbReference type="GO" id="GO:0046872">
    <property type="term" value="F:metal ion binding"/>
    <property type="evidence" value="ECO:0007669"/>
    <property type="project" value="UniProtKB-KW"/>
</dbReference>
<evidence type="ECO:0000256" key="1">
    <source>
        <dbReference type="ARBA" id="ARBA00001946"/>
    </source>
</evidence>
<sequence>MVALEHLKELDKQLKEEGVPFSPEASLHLTEMTAAITELEAERRTTHEHLEVETIENSKLRHQINNVRERMSQEIMADVAAARASNAEEIEQLRKDLNTVSQQQEATVKRQEGLKSQNEALHPEREGLKVEHEEVIAALNDRITLKYGLQIQLGHTRELMEELKSCVADVEQEKITLQQNMALERDAFTVKKDNVSRDVDTAEEKIKQQKQSIRMSRRDLDRVNDKKQETQDHLGELTIHLAKLESAFQRLTASRCQFEKQLEEEIQKRHDLKKQRETLKKELCDLKEAFKAAIQRLKEEIAAVEGMIEEGRASRILYQDSLAQIYEIFKRQQEEENEVRAEHVSVSQQLERSRLKLEERIASIVKHSKEIKEMDKQIGELLEADVINKRIFERNQEELCGNMDVEKKNVSQLEEEKRQLSRLLEEAKRVQREHVAKMTSDINSTRRRYEELRQEESRLLQRQPMSADADLLSNHLAQSEVEFREMETAYHQEMQRCATETEILVSSNEEMQREVEEKEATLKEVEAECHEERSRHQSLKTRTSKLRRRRNDLQLSIQGLTEKTSSLLQPREETKAELRELRASYMDLLDRQASELRSVELSVYDNSVKLEQVGMENSRLHLRIRQMIDDVNRARENKDRYLQEIRQFNEDTRALLEGLQEAWREDVLLTGDNQSRDSALLKSAVYSGRGVCPMGGGATRLYSNLSSSHPLPLPSSSLDPHQPTDKNLDPDFCQEQKGSSLCPPDPDELLRQFEEALKDRPSRFHRKFTYSSNGDSASSSPIRVMQWNILAQALGEGLDGFVQCPLEALSWSRRKYLILGEILTYRPHILCLQEVDHYYDTFQPVLAGLGYSSNFFPKPWSPCLDVEGNNGPDGCALFFDQSRFELVDSVNMRLSAMRIPTNQVAVVMMLRCRSTGRCLFVAVTHLKARSGWEWLRSTQGSDLLRQLQNLVQKHTGGPVDAPSSDIPLLICGDFNAIPTEEVYRRFITSPLRLDSAYKKLSKDGLTEPEYTTWKIRPTGECCATLDYIWYSQDTLRVDAVLDMPTEEQIGPNRLPSFSYPSDHLSLVCDFSFKEKE</sequence>
<comment type="similarity">
    <text evidence="3">Belongs to the CCR4/nocturin family.</text>
</comment>
<feature type="coiled-coil region" evidence="11">
    <location>
        <begin position="160"/>
        <end position="226"/>
    </location>
</feature>
<keyword evidence="15" id="KW-1185">Reference proteome</keyword>
<dbReference type="Proteomes" id="UP001314229">
    <property type="component" value="Unassembled WGS sequence"/>
</dbReference>
<dbReference type="InterPro" id="IPR034965">
    <property type="entry name" value="Deadenylase_nocturnin"/>
</dbReference>
<keyword evidence="6" id="KW-0378">Hydrolase</keyword>
<evidence type="ECO:0000256" key="12">
    <source>
        <dbReference type="SAM" id="MobiDB-lite"/>
    </source>
</evidence>
<dbReference type="GO" id="GO:0005737">
    <property type="term" value="C:cytoplasm"/>
    <property type="evidence" value="ECO:0007669"/>
    <property type="project" value="UniProtKB-SubCell"/>
</dbReference>
<dbReference type="GO" id="GO:0006139">
    <property type="term" value="P:nucleobase-containing compound metabolic process"/>
    <property type="evidence" value="ECO:0007669"/>
    <property type="project" value="UniProtKB-ARBA"/>
</dbReference>
<comment type="caution">
    <text evidence="14">The sequence shown here is derived from an EMBL/GenBank/DDBJ whole genome shotgun (WGS) entry which is preliminary data.</text>
</comment>
<dbReference type="Gene3D" id="3.60.10.10">
    <property type="entry name" value="Endonuclease/exonuclease/phosphatase"/>
    <property type="match status" value="1"/>
</dbReference>
<proteinExistence type="inferred from homology"/>
<feature type="coiled-coil region" evidence="11">
    <location>
        <begin position="364"/>
        <end position="462"/>
    </location>
</feature>
<dbReference type="Pfam" id="PF03372">
    <property type="entry name" value="Exo_endo_phos"/>
    <property type="match status" value="1"/>
</dbReference>
<evidence type="ECO:0000256" key="8">
    <source>
        <dbReference type="ARBA" id="ARBA00023108"/>
    </source>
</evidence>
<evidence type="ECO:0000259" key="13">
    <source>
        <dbReference type="Pfam" id="PF03372"/>
    </source>
</evidence>
<organism evidence="14 15">
    <name type="scientific">Scomber scombrus</name>
    <name type="common">Atlantic mackerel</name>
    <name type="synonym">Scomber vernalis</name>
    <dbReference type="NCBI Taxonomy" id="13677"/>
    <lineage>
        <taxon>Eukaryota</taxon>
        <taxon>Metazoa</taxon>
        <taxon>Chordata</taxon>
        <taxon>Craniata</taxon>
        <taxon>Vertebrata</taxon>
        <taxon>Euteleostomi</taxon>
        <taxon>Actinopterygii</taxon>
        <taxon>Neopterygii</taxon>
        <taxon>Teleostei</taxon>
        <taxon>Neoteleostei</taxon>
        <taxon>Acanthomorphata</taxon>
        <taxon>Pelagiaria</taxon>
        <taxon>Scombriformes</taxon>
        <taxon>Scombridae</taxon>
        <taxon>Scomber</taxon>
    </lineage>
</organism>
<keyword evidence="11" id="KW-0175">Coiled coil</keyword>
<dbReference type="AlphaFoldDB" id="A0AAV1PDQ6"/>
<gene>
    <name evidence="14" type="ORF">FSCOSCO3_A013061</name>
</gene>
<evidence type="ECO:0000256" key="5">
    <source>
        <dbReference type="ARBA" id="ARBA00022723"/>
    </source>
</evidence>
<dbReference type="InterPro" id="IPR036691">
    <property type="entry name" value="Endo/exonu/phosph_ase_sf"/>
</dbReference>
<evidence type="ECO:0000256" key="4">
    <source>
        <dbReference type="ARBA" id="ARBA00022490"/>
    </source>
</evidence>
<protein>
    <recommendedName>
        <fullName evidence="9">Nocturnin</fullName>
    </recommendedName>
    <alternativeName>
        <fullName evidence="10">Carbon catabolite repression 4-like protein</fullName>
    </alternativeName>
</protein>
<evidence type="ECO:0000256" key="7">
    <source>
        <dbReference type="ARBA" id="ARBA00022842"/>
    </source>
</evidence>
<name>A0AAV1PDQ6_SCOSC</name>
<keyword evidence="8" id="KW-0090">Biological rhythms</keyword>
<evidence type="ECO:0000256" key="6">
    <source>
        <dbReference type="ARBA" id="ARBA00022801"/>
    </source>
</evidence>
<dbReference type="CDD" id="cd09096">
    <property type="entry name" value="Deadenylase_nocturnin"/>
    <property type="match status" value="1"/>
</dbReference>
<keyword evidence="7" id="KW-0460">Magnesium</keyword>
<dbReference type="InterPro" id="IPR005135">
    <property type="entry name" value="Endo/exonuclease/phosphatase"/>
</dbReference>
<comment type="subcellular location">
    <subcellularLocation>
        <location evidence="2">Cytoplasm</location>
    </subcellularLocation>
</comment>
<evidence type="ECO:0000313" key="14">
    <source>
        <dbReference type="EMBL" id="CAK6969804.1"/>
    </source>
</evidence>
<feature type="region of interest" description="Disordered" evidence="12">
    <location>
        <begin position="706"/>
        <end position="739"/>
    </location>
</feature>
<feature type="coiled-coil region" evidence="11">
    <location>
        <begin position="262"/>
        <end position="314"/>
    </location>
</feature>
<evidence type="ECO:0000256" key="10">
    <source>
        <dbReference type="ARBA" id="ARBA00079931"/>
    </source>
</evidence>
<dbReference type="PANTHER" id="PTHR35347:SF1">
    <property type="entry name" value="COILED-COIL DOMAIN-CONTAINING PROTEIN 175"/>
    <property type="match status" value="1"/>
</dbReference>
<dbReference type="FunFam" id="3.60.10.10:FF:000012">
    <property type="entry name" value="nocturnin isoform X2"/>
    <property type="match status" value="1"/>
</dbReference>
<reference evidence="14 15" key="1">
    <citation type="submission" date="2024-01" db="EMBL/GenBank/DDBJ databases">
        <authorList>
            <person name="Alioto T."/>
            <person name="Alioto T."/>
            <person name="Gomez Garrido J."/>
        </authorList>
    </citation>
    <scope>NUCLEOTIDE SEQUENCE [LARGE SCALE GENOMIC DNA]</scope>
</reference>
<evidence type="ECO:0000313" key="15">
    <source>
        <dbReference type="Proteomes" id="UP001314229"/>
    </source>
</evidence>
<feature type="compositionally biased region" description="Low complexity" evidence="12">
    <location>
        <begin position="706"/>
        <end position="720"/>
    </location>
</feature>
<dbReference type="GO" id="GO:0004535">
    <property type="term" value="F:poly(A)-specific ribonuclease activity"/>
    <property type="evidence" value="ECO:0007669"/>
    <property type="project" value="InterPro"/>
</dbReference>
<feature type="coiled-coil region" evidence="11">
    <location>
        <begin position="624"/>
        <end position="651"/>
    </location>
</feature>
<dbReference type="PANTHER" id="PTHR35347">
    <property type="entry name" value="COILED-COIL DOMAIN-CONTAINING PROTEIN 175"/>
    <property type="match status" value="1"/>
</dbReference>
<dbReference type="GO" id="GO:0007623">
    <property type="term" value="P:circadian rhythm"/>
    <property type="evidence" value="ECO:0007669"/>
    <property type="project" value="InterPro"/>
</dbReference>
<feature type="coiled-coil region" evidence="11">
    <location>
        <begin position="50"/>
        <end position="103"/>
    </location>
</feature>
<dbReference type="InterPro" id="IPR038834">
    <property type="entry name" value="CCDC175"/>
</dbReference>
<dbReference type="SUPFAM" id="SSF56219">
    <property type="entry name" value="DNase I-like"/>
    <property type="match status" value="1"/>
</dbReference>